<proteinExistence type="predicted"/>
<organism evidence="1 2">
    <name type="scientific">Trichormus variabilis SAG 1403-4b</name>
    <dbReference type="NCBI Taxonomy" id="447716"/>
    <lineage>
        <taxon>Bacteria</taxon>
        <taxon>Bacillati</taxon>
        <taxon>Cyanobacteriota</taxon>
        <taxon>Cyanophyceae</taxon>
        <taxon>Nostocales</taxon>
        <taxon>Nostocaceae</taxon>
        <taxon>Trichormus</taxon>
    </lineage>
</organism>
<dbReference type="Proteomes" id="UP000276103">
    <property type="component" value="Unassembled WGS sequence"/>
</dbReference>
<keyword evidence="2" id="KW-1185">Reference proteome</keyword>
<evidence type="ECO:0000313" key="2">
    <source>
        <dbReference type="Proteomes" id="UP000276103"/>
    </source>
</evidence>
<comment type="caution">
    <text evidence="1">The sequence shown here is derived from an EMBL/GenBank/DDBJ whole genome shotgun (WGS) entry which is preliminary data.</text>
</comment>
<dbReference type="OrthoDB" id="9883487at2"/>
<sequence>MDALNHGEIVGNHHFPDTVIDHAAQNVSDINHDLNSSYSSHVESISQGLDQHSHDFFNDLHPSTILHSDCVSFSGADFHSNFDHLHNSVYIETPSFENHLSTNSFHEEVMPREATPDYAGAAYNEGLAKDYEDRAASWANDGSFDMADSLQKEADYYHQKAAKNLNQS</sequence>
<dbReference type="RefSeq" id="WP_127052414.1">
    <property type="nucleotide sequence ID" value="NZ_RSCM01000002.1"/>
</dbReference>
<gene>
    <name evidence="1" type="ORF">DSM107003_08380</name>
</gene>
<protein>
    <submittedName>
        <fullName evidence="1">Uncharacterized protein</fullName>
    </submittedName>
</protein>
<dbReference type="AlphaFoldDB" id="A0A433UY88"/>
<reference evidence="1 2" key="1">
    <citation type="journal article" date="2019" name="Genome Biol. Evol.">
        <title>Day and night: Metabolic profiles and evolutionary relationships of six axenic non-marine cyanobacteria.</title>
        <authorList>
            <person name="Will S.E."/>
            <person name="Henke P."/>
            <person name="Boedeker C."/>
            <person name="Huang S."/>
            <person name="Brinkmann H."/>
            <person name="Rohde M."/>
            <person name="Jarek M."/>
            <person name="Friedl T."/>
            <person name="Seufert S."/>
            <person name="Schumacher M."/>
            <person name="Overmann J."/>
            <person name="Neumann-Schaal M."/>
            <person name="Petersen J."/>
        </authorList>
    </citation>
    <scope>NUCLEOTIDE SEQUENCE [LARGE SCALE GENOMIC DNA]</scope>
    <source>
        <strain evidence="1 2">SAG 1403-4b</strain>
    </source>
</reference>
<evidence type="ECO:0000313" key="1">
    <source>
        <dbReference type="EMBL" id="RUS98819.1"/>
    </source>
</evidence>
<dbReference type="EMBL" id="RSCM01000002">
    <property type="protein sequence ID" value="RUS98819.1"/>
    <property type="molecule type" value="Genomic_DNA"/>
</dbReference>
<accession>A0A433UY88</accession>
<name>A0A433UY88_ANAVA</name>